<dbReference type="InterPro" id="IPR022382">
    <property type="entry name" value="Mycoplasma_peptidase_DUF31"/>
</dbReference>
<dbReference type="EMBL" id="NQNY01000007">
    <property type="protein sequence ID" value="PAK21327.1"/>
    <property type="molecule type" value="Genomic_DNA"/>
</dbReference>
<feature type="compositionally biased region" description="Polar residues" evidence="1">
    <location>
        <begin position="89"/>
        <end position="112"/>
    </location>
</feature>
<dbReference type="AlphaFoldDB" id="A0A269TIW2"/>
<feature type="signal peptide" evidence="2">
    <location>
        <begin position="1"/>
        <end position="19"/>
    </location>
</feature>
<feature type="domain" description="DUF31" evidence="3">
    <location>
        <begin position="138"/>
        <end position="533"/>
    </location>
</feature>
<sequence length="611" mass="68162">MKKFKLLLSSSLVSAVALSATLIACTQIEDPGTLPPRKVVDPTPTPPAQDPGTPSGSGTTPPADKPWIPPKNGDPEQSNPPKSEDPGTGQKSETPPNNGVSDPISKNNIDKNLNLQTTLREVNNKEIETKIDPKIPSNEIYKNLYDRTFSIRFSIQQEDGIIAAPSYWGTSWLLDYHKDEVDENQITLYLATNVHVVSEIGNSSPLKDSGWDYSSNKAGEVKYVSLGKLTEAPIFNPLNQEENNIKFANNQRQTTLAHFYTNSDKGNQIGTQISAITAAPRLIFAAVDFMDKSVSDQLSDMHEKWNSSTRYQADSDRKSIDQLGFFKDFAVVAVDVDLSKKEVLNKGTGAPDTNEKINAEFESWIKNAMKAVDETINLAKTKKLPNNDGDRSYVTYDIPSALHDNEENAKEAEKYNAKTEYDNVYILGYPVSGGFAKIKWNNNEARYSETNKNLKAIARNNDSYNPFTDYKNARQEESIIKWEPDALSLETFFKKWYIDYYGYQIRSNFSEMGGGASGSLVMTDYGLPLGIHYRSSGLGDSAASVYELFVQARDEKVKIASTNKDIILYKYNLFDKTGNEKQTTSYRSNLKAIIDKENKGIYKTALFPEGV</sequence>
<dbReference type="Pfam" id="PF01732">
    <property type="entry name" value="Mycop_pep_DUF31"/>
    <property type="match status" value="1"/>
</dbReference>
<evidence type="ECO:0000256" key="1">
    <source>
        <dbReference type="SAM" id="MobiDB-lite"/>
    </source>
</evidence>
<evidence type="ECO:0000313" key="5">
    <source>
        <dbReference type="Proteomes" id="UP000216943"/>
    </source>
</evidence>
<feature type="chain" id="PRO_5012334364" description="DUF31 domain-containing protein" evidence="2">
    <location>
        <begin position="20"/>
        <end position="611"/>
    </location>
</feature>
<feature type="region of interest" description="Disordered" evidence="1">
    <location>
        <begin position="30"/>
        <end position="112"/>
    </location>
</feature>
<dbReference type="PROSITE" id="PS51257">
    <property type="entry name" value="PROKAR_LIPOPROTEIN"/>
    <property type="match status" value="1"/>
</dbReference>
<evidence type="ECO:0000259" key="3">
    <source>
        <dbReference type="Pfam" id="PF01732"/>
    </source>
</evidence>
<dbReference type="NCBIfam" id="NF045841">
    <property type="entry name" value="Ig_SerProt_MIP"/>
    <property type="match status" value="1"/>
</dbReference>
<dbReference type="RefSeq" id="WP_095334832.1">
    <property type="nucleotide sequence ID" value="NZ_NQNY01000007.1"/>
</dbReference>
<name>A0A269TIW2_9BACT</name>
<dbReference type="Proteomes" id="UP000216943">
    <property type="component" value="Unassembled WGS sequence"/>
</dbReference>
<dbReference type="OrthoDB" id="395427at2"/>
<protein>
    <recommendedName>
        <fullName evidence="3">DUF31 domain-containing protein</fullName>
    </recommendedName>
</protein>
<keyword evidence="2" id="KW-0732">Signal</keyword>
<organism evidence="4 5">
    <name type="scientific">Mycoplasmopsis agassizii</name>
    <dbReference type="NCBI Taxonomy" id="33922"/>
    <lineage>
        <taxon>Bacteria</taxon>
        <taxon>Bacillati</taxon>
        <taxon>Mycoplasmatota</taxon>
        <taxon>Mycoplasmoidales</taxon>
        <taxon>Metamycoplasmataceae</taxon>
        <taxon>Mycoplasmopsis</taxon>
    </lineage>
</organism>
<dbReference type="PRINTS" id="PR00840">
    <property type="entry name" value="Y06768FAMILY"/>
</dbReference>
<comment type="caution">
    <text evidence="4">The sequence shown here is derived from an EMBL/GenBank/DDBJ whole genome shotgun (WGS) entry which is preliminary data.</text>
</comment>
<dbReference type="InterPro" id="IPR022381">
    <property type="entry name" value="Uncharacterised_MG067"/>
</dbReference>
<feature type="compositionally biased region" description="Low complexity" evidence="1">
    <location>
        <begin position="51"/>
        <end position="62"/>
    </location>
</feature>
<gene>
    <name evidence="4" type="ORF">CJJ23_02730</name>
</gene>
<reference evidence="5" key="1">
    <citation type="submission" date="2017-08" db="EMBL/GenBank/DDBJ databases">
        <authorList>
            <person name="Alvarez-Ponce D."/>
            <person name="Weitzman C.L."/>
            <person name="Tillett R.L."/>
            <person name="Sandmeier F.C."/>
            <person name="Tracy C.R."/>
        </authorList>
    </citation>
    <scope>NUCLEOTIDE SEQUENCE [LARGE SCALE GENOMIC DNA]</scope>
    <source>
        <strain evidence="5">723</strain>
    </source>
</reference>
<proteinExistence type="predicted"/>
<accession>A0A269TIW2</accession>
<evidence type="ECO:0000256" key="2">
    <source>
        <dbReference type="SAM" id="SignalP"/>
    </source>
</evidence>
<evidence type="ECO:0000313" key="4">
    <source>
        <dbReference type="EMBL" id="PAK21327.1"/>
    </source>
</evidence>